<organism evidence="2 3">
    <name type="scientific">Halococcus saccharolyticus DSM 5350</name>
    <dbReference type="NCBI Taxonomy" id="1227455"/>
    <lineage>
        <taxon>Archaea</taxon>
        <taxon>Methanobacteriati</taxon>
        <taxon>Methanobacteriota</taxon>
        <taxon>Stenosarchaea group</taxon>
        <taxon>Halobacteria</taxon>
        <taxon>Halobacteriales</taxon>
        <taxon>Halococcaceae</taxon>
        <taxon>Halococcus</taxon>
    </lineage>
</organism>
<dbReference type="InParanoid" id="M0MD07"/>
<keyword evidence="3" id="KW-1185">Reference proteome</keyword>
<comment type="caution">
    <text evidence="2">The sequence shown here is derived from an EMBL/GenBank/DDBJ whole genome shotgun (WGS) entry which is preliminary data.</text>
</comment>
<feature type="compositionally biased region" description="Polar residues" evidence="1">
    <location>
        <begin position="60"/>
        <end position="69"/>
    </location>
</feature>
<sequence length="69" mass="7500">MEMAGNGFIHETKGGRSLPARLPRNRLDCDPAVGFESRRQVSSNQPDTSVAARERLTDPSVANTMTSIV</sequence>
<feature type="region of interest" description="Disordered" evidence="1">
    <location>
        <begin position="1"/>
        <end position="69"/>
    </location>
</feature>
<accession>M0MD07</accession>
<proteinExistence type="predicted"/>
<dbReference type="EMBL" id="AOMD01000034">
    <property type="protein sequence ID" value="EMA42519.1"/>
    <property type="molecule type" value="Genomic_DNA"/>
</dbReference>
<dbReference type="Proteomes" id="UP000011669">
    <property type="component" value="Unassembled WGS sequence"/>
</dbReference>
<dbReference type="AlphaFoldDB" id="M0MD07"/>
<evidence type="ECO:0000313" key="3">
    <source>
        <dbReference type="Proteomes" id="UP000011669"/>
    </source>
</evidence>
<name>M0MD07_9EURY</name>
<evidence type="ECO:0000256" key="1">
    <source>
        <dbReference type="SAM" id="MobiDB-lite"/>
    </source>
</evidence>
<reference evidence="2 3" key="1">
    <citation type="journal article" date="2014" name="PLoS Genet.">
        <title>Phylogenetically driven sequencing of extremely halophilic archaea reveals strategies for static and dynamic osmo-response.</title>
        <authorList>
            <person name="Becker E.A."/>
            <person name="Seitzer P.M."/>
            <person name="Tritt A."/>
            <person name="Larsen D."/>
            <person name="Krusor M."/>
            <person name="Yao A.I."/>
            <person name="Wu D."/>
            <person name="Madern D."/>
            <person name="Eisen J.A."/>
            <person name="Darling A.E."/>
            <person name="Facciotti M.T."/>
        </authorList>
    </citation>
    <scope>NUCLEOTIDE SEQUENCE [LARGE SCALE GENOMIC DNA]</scope>
    <source>
        <strain evidence="2 3">DSM 5350</strain>
    </source>
</reference>
<protein>
    <submittedName>
        <fullName evidence="2">Uncharacterized protein</fullName>
    </submittedName>
</protein>
<evidence type="ECO:0000313" key="2">
    <source>
        <dbReference type="EMBL" id="EMA42519.1"/>
    </source>
</evidence>
<gene>
    <name evidence="2" type="ORF">C449_17392</name>
</gene>